<dbReference type="AlphaFoldDB" id="A0A096B8G5"/>
<gene>
    <name evidence="2" type="ORF">HMPREF0661_01555</name>
</gene>
<reference evidence="2 3" key="1">
    <citation type="submission" date="2014-07" db="EMBL/GenBank/DDBJ databases">
        <authorList>
            <person name="McCorrison J."/>
            <person name="Sanka R."/>
            <person name="Torralba M."/>
            <person name="Gillis M."/>
            <person name="Haft D.H."/>
            <person name="Methe B."/>
            <person name="Sutton G."/>
            <person name="Nelson K.E."/>
        </authorList>
    </citation>
    <scope>NUCLEOTIDE SEQUENCE [LARGE SCALE GENOMIC DNA]</scope>
    <source>
        <strain evidence="2 3">DNF00666</strain>
    </source>
</reference>
<dbReference type="RefSeq" id="WP_036862021.1">
    <property type="nucleotide sequence ID" value="NZ_JRNS01000105.1"/>
</dbReference>
<evidence type="ECO:0000259" key="1">
    <source>
        <dbReference type="Pfam" id="PF12705"/>
    </source>
</evidence>
<comment type="caution">
    <text evidence="2">The sequence shown here is derived from an EMBL/GenBank/DDBJ whole genome shotgun (WGS) entry which is preliminary data.</text>
</comment>
<dbReference type="InterPro" id="IPR011604">
    <property type="entry name" value="PDDEXK-like_dom_sf"/>
</dbReference>
<protein>
    <submittedName>
        <fullName evidence="2">Nuclease</fullName>
    </submittedName>
</protein>
<name>A0A096B8G5_9BACT</name>
<dbReference type="Proteomes" id="UP000029578">
    <property type="component" value="Unassembled WGS sequence"/>
</dbReference>
<sequence length="958" mass="110853">MNTFLEHVAADLLKKYGNDMAHIAVVFPNKRAALFLNQVLARLADGPVWSPAYITISDFFRQHSELTIADPIKSICDLYKSYVEVTGNTNETLDHFYGWGQLLLADFDDIDKNMANAEMVFSNISNLKELDDISYLTDEQKVELRRFFANFDDNPEGIRERFISLWNKLNDIYNDFKQRLKSQKLAYEGMLYRDVVEKTKIEVQYECYVFVGFNVLQKVEQLLFKRFLKEEKASFYWDYDRYYMKPTNEAGNYICRWLDKFPNALPNDSDELYDNLGKEKDINIISAPTENLQARYITEWLRENERYKDGKRTAIVLCDEHLLQTVIHCIPDEVETLNVTTGYPLQQTPIASMVTQLWALQTEGYSVQEQSYRLHYVNRVLRHPYGKYLTPKVAEIIERLNSERQFYVKPKEGSIFEYHPSDKQNLQVLVKWLAETIRFIGVNGAADKDPLFEESVFRMYTLLTRLSDLMINGDLDADKIIFRRLLTQLITATSIPFHGEPARGVQVMGVLETRNLDFDHVLVLSCNEGNMPKGIDDASFIPHLIRKAYELTTIDNKVSIYSYYFHSLIQRAKDVTFLYNNSTQGSHTGEMSRFILQLMVEWNHPIHRLTLQAGQEPMHCEAEVVEKNETVLNRLDEIGYFSPTAINTYITCQLKYYFKYIAGINELDEVDVDDVDNRMFGNIFHTAAQLMYEKLLPREVITVKNIDYLLKTGKSTQSLTSGNAELTLDDIVDEAFATELFHQQRGVKKHPKLNGLQLINREVIIKYLHQLLRIDRRSAPLRVIGHEFPVKRSLTINVNGLEKQIETGGRIDRLDEILVDSDSARLRVVDYKTGGKAAESLKSVDEMFDSKNLSKKSDYTMQAMLYSLIEAKNDSEHNPNHRAVSPALLFIQHAGSEDYTPVLSIDKEEVTDVTVYEEDFLRNITEKLEEIHNPNIAFAPTDNTDSCQYCPYKQMCGR</sequence>
<organism evidence="2 3">
    <name type="scientific">Prevotella melaninogenica DNF00666</name>
    <dbReference type="NCBI Taxonomy" id="1401073"/>
    <lineage>
        <taxon>Bacteria</taxon>
        <taxon>Pseudomonadati</taxon>
        <taxon>Bacteroidota</taxon>
        <taxon>Bacteroidia</taxon>
        <taxon>Bacteroidales</taxon>
        <taxon>Prevotellaceae</taxon>
        <taxon>Prevotella</taxon>
    </lineage>
</organism>
<dbReference type="Gene3D" id="3.90.320.10">
    <property type="match status" value="1"/>
</dbReference>
<feature type="domain" description="PD-(D/E)XK endonuclease-like" evidence="1">
    <location>
        <begin position="641"/>
        <end position="956"/>
    </location>
</feature>
<proteinExistence type="predicted"/>
<evidence type="ECO:0000313" key="2">
    <source>
        <dbReference type="EMBL" id="KGF55281.1"/>
    </source>
</evidence>
<dbReference type="InterPro" id="IPR038726">
    <property type="entry name" value="PDDEXK_AddAB-type"/>
</dbReference>
<evidence type="ECO:0000313" key="3">
    <source>
        <dbReference type="Proteomes" id="UP000029578"/>
    </source>
</evidence>
<dbReference type="SUPFAM" id="SSF52540">
    <property type="entry name" value="P-loop containing nucleoside triphosphate hydrolases"/>
    <property type="match status" value="1"/>
</dbReference>
<dbReference type="EMBL" id="JRNS01000105">
    <property type="protein sequence ID" value="KGF55281.1"/>
    <property type="molecule type" value="Genomic_DNA"/>
</dbReference>
<dbReference type="InterPro" id="IPR027417">
    <property type="entry name" value="P-loop_NTPase"/>
</dbReference>
<dbReference type="Pfam" id="PF12705">
    <property type="entry name" value="PDDEXK_1"/>
    <property type="match status" value="1"/>
</dbReference>
<accession>A0A096B8G5</accession>